<proteinExistence type="predicted"/>
<reference evidence="1 2" key="1">
    <citation type="journal article" date="2022" name="New Phytol.">
        <title>Ecological generalism drives hyperdiversity of secondary metabolite gene clusters in xylarialean endophytes.</title>
        <authorList>
            <person name="Franco M.E.E."/>
            <person name="Wisecaver J.H."/>
            <person name="Arnold A.E."/>
            <person name="Ju Y.M."/>
            <person name="Slot J.C."/>
            <person name="Ahrendt S."/>
            <person name="Moore L.P."/>
            <person name="Eastman K.E."/>
            <person name="Scott K."/>
            <person name="Konkel Z."/>
            <person name="Mondo S.J."/>
            <person name="Kuo A."/>
            <person name="Hayes R.D."/>
            <person name="Haridas S."/>
            <person name="Andreopoulos B."/>
            <person name="Riley R."/>
            <person name="LaButti K."/>
            <person name="Pangilinan J."/>
            <person name="Lipzen A."/>
            <person name="Amirebrahimi M."/>
            <person name="Yan J."/>
            <person name="Adam C."/>
            <person name="Keymanesh K."/>
            <person name="Ng V."/>
            <person name="Louie K."/>
            <person name="Northen T."/>
            <person name="Drula E."/>
            <person name="Henrissat B."/>
            <person name="Hsieh H.M."/>
            <person name="Youens-Clark K."/>
            <person name="Lutzoni F."/>
            <person name="Miadlikowska J."/>
            <person name="Eastwood D.C."/>
            <person name="Hamelin R.C."/>
            <person name="Grigoriev I.V."/>
            <person name="U'Ren J.M."/>
        </authorList>
    </citation>
    <scope>NUCLEOTIDE SEQUENCE [LARGE SCALE GENOMIC DNA]</scope>
    <source>
        <strain evidence="1 2">CBS 119005</strain>
    </source>
</reference>
<comment type="caution">
    <text evidence="1">The sequence shown here is derived from an EMBL/GenBank/DDBJ whole genome shotgun (WGS) entry which is preliminary data.</text>
</comment>
<keyword evidence="2" id="KW-1185">Reference proteome</keyword>
<accession>A0ACB9Z2K8</accession>
<dbReference type="EMBL" id="MU393464">
    <property type="protein sequence ID" value="KAI4865989.1"/>
    <property type="molecule type" value="Genomic_DNA"/>
</dbReference>
<dbReference type="Proteomes" id="UP001497700">
    <property type="component" value="Unassembled WGS sequence"/>
</dbReference>
<evidence type="ECO:0000313" key="1">
    <source>
        <dbReference type="EMBL" id="KAI4865989.1"/>
    </source>
</evidence>
<protein>
    <submittedName>
        <fullName evidence="1">Uncharacterized protein</fullName>
    </submittedName>
</protein>
<organism evidence="1 2">
    <name type="scientific">Hypoxylon rubiginosum</name>
    <dbReference type="NCBI Taxonomy" id="110542"/>
    <lineage>
        <taxon>Eukaryota</taxon>
        <taxon>Fungi</taxon>
        <taxon>Dikarya</taxon>
        <taxon>Ascomycota</taxon>
        <taxon>Pezizomycotina</taxon>
        <taxon>Sordariomycetes</taxon>
        <taxon>Xylariomycetidae</taxon>
        <taxon>Xylariales</taxon>
        <taxon>Hypoxylaceae</taxon>
        <taxon>Hypoxylon</taxon>
    </lineage>
</organism>
<evidence type="ECO:0000313" key="2">
    <source>
        <dbReference type="Proteomes" id="UP001497700"/>
    </source>
</evidence>
<gene>
    <name evidence="1" type="ORF">F4820DRAFT_418301</name>
</gene>
<name>A0ACB9Z2K8_9PEZI</name>
<sequence length="104" mass="9601">MADNQNKKQNSGDADGLLGSILGGADSVLTGGDKAKGQGGLLGGLSSVAGKTTEGAGSALNQTTEGVGNTAGSATGGVGNVGKGVTGALDNTVKGVAGSGQQGK</sequence>